<reference evidence="4 5" key="1">
    <citation type="journal article" date="2018" name="Mol. Biol. Evol.">
        <title>Broad Genomic Sampling Reveals a Smut Pathogenic Ancestry of the Fungal Clade Ustilaginomycotina.</title>
        <authorList>
            <person name="Kijpornyongpan T."/>
            <person name="Mondo S.J."/>
            <person name="Barry K."/>
            <person name="Sandor L."/>
            <person name="Lee J."/>
            <person name="Lipzen A."/>
            <person name="Pangilinan J."/>
            <person name="LaButti K."/>
            <person name="Hainaut M."/>
            <person name="Henrissat B."/>
            <person name="Grigoriev I.V."/>
            <person name="Spatafora J.W."/>
            <person name="Aime M.C."/>
        </authorList>
    </citation>
    <scope>NUCLEOTIDE SEQUENCE [LARGE SCALE GENOMIC DNA]</scope>
    <source>
        <strain evidence="4 5">MCA 3882</strain>
    </source>
</reference>
<organism evidence="4 5">
    <name type="scientific">Meira miltonrushii</name>
    <dbReference type="NCBI Taxonomy" id="1280837"/>
    <lineage>
        <taxon>Eukaryota</taxon>
        <taxon>Fungi</taxon>
        <taxon>Dikarya</taxon>
        <taxon>Basidiomycota</taxon>
        <taxon>Ustilaginomycotina</taxon>
        <taxon>Exobasidiomycetes</taxon>
        <taxon>Exobasidiales</taxon>
        <taxon>Brachybasidiaceae</taxon>
        <taxon>Meira</taxon>
    </lineage>
</organism>
<dbReference type="GO" id="GO:0005737">
    <property type="term" value="C:cytoplasm"/>
    <property type="evidence" value="ECO:0007669"/>
    <property type="project" value="TreeGrafter"/>
</dbReference>
<name>A0A316V728_9BASI</name>
<feature type="region of interest" description="Disordered" evidence="2">
    <location>
        <begin position="1"/>
        <end position="200"/>
    </location>
</feature>
<gene>
    <name evidence="4" type="ORF">FA14DRAFT_161282</name>
</gene>
<sequence>MVALRRSSRQQTNPKREVYKDEVEVDGSEEEGGRDEDDEDDDDQSAGLSDTSEDEWVPPTKKQQKTANGNGKKRALVDESDSDSSEGDMQDLDDDEEIARPAKKTTSGDKENKKRKITLKRNSTKPNFQLHQQHKLPTPPSQTIEAEAIATAEDESEDETTRAEAKRLWEEFRSRRKNKDASKPSTTSVQNKAPGGLDKWLGIKPPAWPSTCPEAMINDRDSLFVGFVYAFSAPSQAEITHCLSHLSKVVQPQHIPTDRLPPAMQHLAPNRRGATHDMHAWSCLALKRGRDGLGGPEDFGLEEGQEDDGEKYGAKEIAKAIKMYGATDVLVIVSRWYGGTMLGPARFRHIEECAKAALARHMVNEAMIDLRTELVELDEKINAIRSQRDTVSSPAGSSQTPASQKQKNNYDDLTDPERAQRLIMARKKQIELLQKSAKKQSVVGSQQPPPLQPHLQEEPESAIDEMNAAEEEAALEVMREMEREEALKQQPVPNASDITSATQDKEAGTGIEVTIPVKTEEDESSKVIVKEEPSDNGSLQLNAAKAANISHVPAVKEEVEDDTDLAGWDAL</sequence>
<evidence type="ECO:0000256" key="2">
    <source>
        <dbReference type="SAM" id="MobiDB-lite"/>
    </source>
</evidence>
<dbReference type="InterPro" id="IPR001498">
    <property type="entry name" value="Impact_N"/>
</dbReference>
<protein>
    <recommendedName>
        <fullName evidence="3">Impact N-terminal domain-containing protein</fullName>
    </recommendedName>
</protein>
<feature type="compositionally biased region" description="Basic residues" evidence="2">
    <location>
        <begin position="113"/>
        <end position="123"/>
    </location>
</feature>
<dbReference type="Pfam" id="PF01205">
    <property type="entry name" value="Impact_N"/>
    <property type="match status" value="1"/>
</dbReference>
<dbReference type="OrthoDB" id="69641at2759"/>
<dbReference type="PANTHER" id="PTHR16301:SF25">
    <property type="entry name" value="PROTEIN IMPACT"/>
    <property type="match status" value="1"/>
</dbReference>
<feature type="region of interest" description="Disordered" evidence="2">
    <location>
        <begin position="436"/>
        <end position="458"/>
    </location>
</feature>
<evidence type="ECO:0000313" key="4">
    <source>
        <dbReference type="EMBL" id="PWN33419.1"/>
    </source>
</evidence>
<dbReference type="Proteomes" id="UP000245771">
    <property type="component" value="Unassembled WGS sequence"/>
</dbReference>
<dbReference type="InterPro" id="IPR020568">
    <property type="entry name" value="Ribosomal_Su5_D2-typ_SF"/>
</dbReference>
<comment type="similarity">
    <text evidence="1">Belongs to the IMPACT family.</text>
</comment>
<accession>A0A316V728</accession>
<dbReference type="RefSeq" id="XP_025353721.1">
    <property type="nucleotide sequence ID" value="XM_025499043.1"/>
</dbReference>
<feature type="compositionally biased region" description="Basic and acidic residues" evidence="2">
    <location>
        <begin position="159"/>
        <end position="173"/>
    </location>
</feature>
<dbReference type="GO" id="GO:0140469">
    <property type="term" value="P:GCN2-mediated signaling"/>
    <property type="evidence" value="ECO:0007669"/>
    <property type="project" value="TreeGrafter"/>
</dbReference>
<dbReference type="GO" id="GO:0006446">
    <property type="term" value="P:regulation of translational initiation"/>
    <property type="evidence" value="ECO:0007669"/>
    <property type="project" value="TreeGrafter"/>
</dbReference>
<evidence type="ECO:0000259" key="3">
    <source>
        <dbReference type="Pfam" id="PF01205"/>
    </source>
</evidence>
<feature type="compositionally biased region" description="Acidic residues" evidence="2">
    <location>
        <begin position="23"/>
        <end position="44"/>
    </location>
</feature>
<dbReference type="InterPro" id="IPR036956">
    <property type="entry name" value="Impact_N_sf"/>
</dbReference>
<feature type="compositionally biased region" description="Acidic residues" evidence="2">
    <location>
        <begin position="78"/>
        <end position="97"/>
    </location>
</feature>
<feature type="compositionally biased region" description="Polar residues" evidence="2">
    <location>
        <begin position="389"/>
        <end position="407"/>
    </location>
</feature>
<feature type="region of interest" description="Disordered" evidence="2">
    <location>
        <begin position="482"/>
        <end position="513"/>
    </location>
</feature>
<dbReference type="SUPFAM" id="SSF54211">
    <property type="entry name" value="Ribosomal protein S5 domain 2-like"/>
    <property type="match status" value="1"/>
</dbReference>
<proteinExistence type="inferred from homology"/>
<dbReference type="GeneID" id="37020824"/>
<dbReference type="EMBL" id="KZ819604">
    <property type="protein sequence ID" value="PWN33419.1"/>
    <property type="molecule type" value="Genomic_DNA"/>
</dbReference>
<evidence type="ECO:0000313" key="5">
    <source>
        <dbReference type="Proteomes" id="UP000245771"/>
    </source>
</evidence>
<feature type="region of interest" description="Disordered" evidence="2">
    <location>
        <begin position="385"/>
        <end position="414"/>
    </location>
</feature>
<feature type="compositionally biased region" description="Polar residues" evidence="2">
    <location>
        <begin position="491"/>
        <end position="502"/>
    </location>
</feature>
<dbReference type="PANTHER" id="PTHR16301">
    <property type="entry name" value="IMPACT-RELATED"/>
    <property type="match status" value="1"/>
</dbReference>
<dbReference type="InParanoid" id="A0A316V728"/>
<dbReference type="AlphaFoldDB" id="A0A316V728"/>
<dbReference type="Gene3D" id="3.30.230.30">
    <property type="entry name" value="Impact, N-terminal domain"/>
    <property type="match status" value="1"/>
</dbReference>
<dbReference type="InterPro" id="IPR023582">
    <property type="entry name" value="Impact"/>
</dbReference>
<keyword evidence="5" id="KW-1185">Reference proteome</keyword>
<dbReference type="STRING" id="1280837.A0A316V728"/>
<feature type="domain" description="Impact N-terminal" evidence="3">
    <location>
        <begin position="263"/>
        <end position="358"/>
    </location>
</feature>
<evidence type="ECO:0000256" key="1">
    <source>
        <dbReference type="ARBA" id="ARBA00007665"/>
    </source>
</evidence>